<dbReference type="InterPro" id="IPR003593">
    <property type="entry name" value="AAA+_ATPase"/>
</dbReference>
<dbReference type="PANTHER" id="PTHR42711">
    <property type="entry name" value="ABC TRANSPORTER ATP-BINDING PROTEIN"/>
    <property type="match status" value="1"/>
</dbReference>
<keyword evidence="5 8" id="KW-0067">ATP-binding</keyword>
<evidence type="ECO:0000256" key="4">
    <source>
        <dbReference type="ARBA" id="ARBA00022741"/>
    </source>
</evidence>
<evidence type="ECO:0000313" key="9">
    <source>
        <dbReference type="Proteomes" id="UP000198877"/>
    </source>
</evidence>
<keyword evidence="6" id="KW-0046">Antibiotic resistance</keyword>
<dbReference type="GO" id="GO:0016887">
    <property type="term" value="F:ATP hydrolysis activity"/>
    <property type="evidence" value="ECO:0007669"/>
    <property type="project" value="InterPro"/>
</dbReference>
<keyword evidence="4" id="KW-0547">Nucleotide-binding</keyword>
<protein>
    <submittedName>
        <fullName evidence="8">ABC-2 type transport system ATP-binding protein</fullName>
    </submittedName>
</protein>
<dbReference type="Gene3D" id="3.40.50.300">
    <property type="entry name" value="P-loop containing nucleotide triphosphate hydrolases"/>
    <property type="match status" value="1"/>
</dbReference>
<evidence type="ECO:0000256" key="2">
    <source>
        <dbReference type="ARBA" id="ARBA00005417"/>
    </source>
</evidence>
<evidence type="ECO:0000313" key="8">
    <source>
        <dbReference type="EMBL" id="SFR37289.1"/>
    </source>
</evidence>
<keyword evidence="3" id="KW-0813">Transport</keyword>
<feature type="domain" description="ABC transporter" evidence="7">
    <location>
        <begin position="5"/>
        <end position="229"/>
    </location>
</feature>
<accession>A0A1I6G511</accession>
<comment type="similarity">
    <text evidence="2">Belongs to the ABC transporter superfamily.</text>
</comment>
<dbReference type="GO" id="GO:0005524">
    <property type="term" value="F:ATP binding"/>
    <property type="evidence" value="ECO:0007669"/>
    <property type="project" value="UniProtKB-KW"/>
</dbReference>
<evidence type="ECO:0000256" key="3">
    <source>
        <dbReference type="ARBA" id="ARBA00022448"/>
    </source>
</evidence>
<evidence type="ECO:0000256" key="1">
    <source>
        <dbReference type="ARBA" id="ARBA00004202"/>
    </source>
</evidence>
<dbReference type="InterPro" id="IPR050763">
    <property type="entry name" value="ABC_transporter_ATP-binding"/>
</dbReference>
<organism evidence="8 9">
    <name type="scientific">Microbacterium azadirachtae</name>
    <dbReference type="NCBI Taxonomy" id="582680"/>
    <lineage>
        <taxon>Bacteria</taxon>
        <taxon>Bacillati</taxon>
        <taxon>Actinomycetota</taxon>
        <taxon>Actinomycetes</taxon>
        <taxon>Micrococcales</taxon>
        <taxon>Microbacteriaceae</taxon>
        <taxon>Microbacterium</taxon>
    </lineage>
</organism>
<sequence length="300" mass="32364">MNPVIELDRLSVRYGGFSAVSDVSLQVSPGELYALLGANGAGKTSTLETIEGHRAADGGSVRVFGEDPRRRRAVRPRTGIMLQIGGFSPELDACESVELFGALSGRKDDAPKVLDTVGLGHRARVRVSQLSGGEQRRLDFATAIWGGPELIVLDEPTTGLDVNARDDLWAAVQSLRDAGTTFLLTTHYLEEAQQYADRIGVMQDGTLRLEGTVADITSTLPARISFRLPPDAAAPAGAERMPDDSFTIRTTRIQDDLHALLGWAAENDVALQALEAGSPRLDDVLRSIADHQPEPDEEKQ</sequence>
<evidence type="ECO:0000256" key="5">
    <source>
        <dbReference type="ARBA" id="ARBA00022840"/>
    </source>
</evidence>
<reference evidence="9" key="1">
    <citation type="submission" date="2016-10" db="EMBL/GenBank/DDBJ databases">
        <authorList>
            <person name="Varghese N."/>
            <person name="Submissions S."/>
        </authorList>
    </citation>
    <scope>NUCLEOTIDE SEQUENCE [LARGE SCALE GENOMIC DNA]</scope>
    <source>
        <strain evidence="9">CL127</strain>
    </source>
</reference>
<comment type="subcellular location">
    <subcellularLocation>
        <location evidence="1">Cell membrane</location>
        <topology evidence="1">Peripheral membrane protein</topology>
    </subcellularLocation>
</comment>
<dbReference type="PANTHER" id="PTHR42711:SF5">
    <property type="entry name" value="ABC TRANSPORTER ATP-BINDING PROTEIN NATA"/>
    <property type="match status" value="1"/>
</dbReference>
<dbReference type="AlphaFoldDB" id="A0A1I6G511"/>
<dbReference type="EMBL" id="FOYR01000001">
    <property type="protein sequence ID" value="SFR37289.1"/>
    <property type="molecule type" value="Genomic_DNA"/>
</dbReference>
<gene>
    <name evidence="8" type="ORF">SAMN04488591_0766</name>
</gene>
<dbReference type="Proteomes" id="UP000198877">
    <property type="component" value="Unassembled WGS sequence"/>
</dbReference>
<dbReference type="SUPFAM" id="SSF52540">
    <property type="entry name" value="P-loop containing nucleoside triphosphate hydrolases"/>
    <property type="match status" value="1"/>
</dbReference>
<dbReference type="InterPro" id="IPR003439">
    <property type="entry name" value="ABC_transporter-like_ATP-bd"/>
</dbReference>
<dbReference type="Pfam" id="PF00005">
    <property type="entry name" value="ABC_tran"/>
    <property type="match status" value="1"/>
</dbReference>
<dbReference type="InterPro" id="IPR027417">
    <property type="entry name" value="P-loop_NTPase"/>
</dbReference>
<evidence type="ECO:0000256" key="6">
    <source>
        <dbReference type="ARBA" id="ARBA00023251"/>
    </source>
</evidence>
<dbReference type="InterPro" id="IPR017871">
    <property type="entry name" value="ABC_transporter-like_CS"/>
</dbReference>
<dbReference type="RefSeq" id="WP_091476911.1">
    <property type="nucleotide sequence ID" value="NZ_FNGQ01000001.1"/>
</dbReference>
<dbReference type="PROSITE" id="PS00211">
    <property type="entry name" value="ABC_TRANSPORTER_1"/>
    <property type="match status" value="1"/>
</dbReference>
<dbReference type="SMART" id="SM00382">
    <property type="entry name" value="AAA"/>
    <property type="match status" value="1"/>
</dbReference>
<proteinExistence type="inferred from homology"/>
<dbReference type="GO" id="GO:0005886">
    <property type="term" value="C:plasma membrane"/>
    <property type="evidence" value="ECO:0007669"/>
    <property type="project" value="UniProtKB-SubCell"/>
</dbReference>
<dbReference type="PROSITE" id="PS50893">
    <property type="entry name" value="ABC_TRANSPORTER_2"/>
    <property type="match status" value="1"/>
</dbReference>
<name>A0A1I6G511_9MICO</name>
<dbReference type="GO" id="GO:0046677">
    <property type="term" value="P:response to antibiotic"/>
    <property type="evidence" value="ECO:0007669"/>
    <property type="project" value="UniProtKB-KW"/>
</dbReference>
<evidence type="ECO:0000259" key="7">
    <source>
        <dbReference type="PROSITE" id="PS50893"/>
    </source>
</evidence>